<proteinExistence type="predicted"/>
<protein>
    <submittedName>
        <fullName evidence="2">Uncharacterized protein</fullName>
    </submittedName>
</protein>
<organism evidence="2">
    <name type="scientific">Trichuris suis</name>
    <name type="common">pig whipworm</name>
    <dbReference type="NCBI Taxonomy" id="68888"/>
    <lineage>
        <taxon>Eukaryota</taxon>
        <taxon>Metazoa</taxon>
        <taxon>Ecdysozoa</taxon>
        <taxon>Nematoda</taxon>
        <taxon>Enoplea</taxon>
        <taxon>Dorylaimia</taxon>
        <taxon>Trichinellida</taxon>
        <taxon>Trichuridae</taxon>
        <taxon>Trichuris</taxon>
    </lineage>
</organism>
<accession>A0A085NTZ7</accession>
<evidence type="ECO:0000313" key="3">
    <source>
        <dbReference type="Proteomes" id="UP000030764"/>
    </source>
</evidence>
<dbReference type="Proteomes" id="UP000030764">
    <property type="component" value="Unassembled WGS sequence"/>
</dbReference>
<evidence type="ECO:0000313" key="2">
    <source>
        <dbReference type="EMBL" id="KFD72943.1"/>
    </source>
</evidence>
<dbReference type="EMBL" id="KL367475">
    <property type="protein sequence ID" value="KFD72943.1"/>
    <property type="molecule type" value="Genomic_DNA"/>
</dbReference>
<evidence type="ECO:0000313" key="1">
    <source>
        <dbReference type="EMBL" id="KFD58913.1"/>
    </source>
</evidence>
<keyword evidence="3" id="KW-1185">Reference proteome</keyword>
<sequence length="135" mass="15667">MENLWVNSGKRNYEALGNWLYSIKETDVPCSRESSASCKTCEEPTTEKAVTEVRLRGSLVFGDDCVWRFSPLDGQFEWITGDYLTFLLQSFVYKSCNDLLKMKISLRMYIPEDHSGRVPLCMPSKRKCPLWQVEH</sequence>
<gene>
    <name evidence="1" type="ORF">M513_00076</name>
    <name evidence="2" type="ORF">M514_00076</name>
</gene>
<dbReference type="Proteomes" id="UP000030758">
    <property type="component" value="Unassembled WGS sequence"/>
</dbReference>
<name>A0A085NTZ7_9BILA</name>
<reference evidence="2 3" key="1">
    <citation type="journal article" date="2014" name="Nat. Genet.">
        <title>Genome and transcriptome of the porcine whipworm Trichuris suis.</title>
        <authorList>
            <person name="Jex A.R."/>
            <person name="Nejsum P."/>
            <person name="Schwarz E.M."/>
            <person name="Hu L."/>
            <person name="Young N.D."/>
            <person name="Hall R.S."/>
            <person name="Korhonen P.K."/>
            <person name="Liao S."/>
            <person name="Thamsborg S."/>
            <person name="Xia J."/>
            <person name="Xu P."/>
            <person name="Wang S."/>
            <person name="Scheerlinck J.P."/>
            <person name="Hofmann A."/>
            <person name="Sternberg P.W."/>
            <person name="Wang J."/>
            <person name="Gasser R.B."/>
        </authorList>
    </citation>
    <scope>NUCLEOTIDE SEQUENCE [LARGE SCALE GENOMIC DNA]</scope>
    <source>
        <strain evidence="2">DCEP-RM93F</strain>
        <strain evidence="1">DCEP-RM93M</strain>
    </source>
</reference>
<dbReference type="EMBL" id="KL363182">
    <property type="protein sequence ID" value="KFD58913.1"/>
    <property type="molecule type" value="Genomic_DNA"/>
</dbReference>
<dbReference type="AlphaFoldDB" id="A0A085NTZ7"/>